<evidence type="ECO:0000256" key="2">
    <source>
        <dbReference type="ARBA" id="ARBA00022771"/>
    </source>
</evidence>
<feature type="zinc finger region" description="C3H1-type" evidence="5">
    <location>
        <begin position="307"/>
        <end position="335"/>
    </location>
</feature>
<evidence type="ECO:0000256" key="6">
    <source>
        <dbReference type="SAM" id="MobiDB-lite"/>
    </source>
</evidence>
<feature type="domain" description="C3H1-type" evidence="7">
    <location>
        <begin position="90"/>
        <end position="118"/>
    </location>
</feature>
<evidence type="ECO:0000256" key="3">
    <source>
        <dbReference type="ARBA" id="ARBA00022833"/>
    </source>
</evidence>
<feature type="compositionally biased region" description="Polar residues" evidence="6">
    <location>
        <begin position="350"/>
        <end position="374"/>
    </location>
</feature>
<dbReference type="RefSeq" id="NP_563725.1">
    <property type="nucleotide sequence ID" value="NM_100378.5"/>
</dbReference>
<feature type="region of interest" description="Disordered" evidence="6">
    <location>
        <begin position="350"/>
        <end position="404"/>
    </location>
</feature>
<dbReference type="PANTHER" id="PTHR12506:SF79">
    <property type="entry name" value="ZINC FINGER C-X8-C-X5-C-X3-H TYPE FAMILY PROTEIN-RELATED"/>
    <property type="match status" value="1"/>
</dbReference>
<feature type="domain" description="C3H1-type" evidence="7">
    <location>
        <begin position="261"/>
        <end position="289"/>
    </location>
</feature>
<dbReference type="EMBL" id="LR881466">
    <property type="protein sequence ID" value="CAD5311772.1"/>
    <property type="molecule type" value="Genomic_DNA"/>
</dbReference>
<protein>
    <submittedName>
        <fullName evidence="9">(thale cress) hypothetical protein</fullName>
    </submittedName>
</protein>
<dbReference type="KEGG" id="ath:AT1G04990"/>
<dbReference type="ExpressionAtlas" id="A0A384LLZ4">
    <property type="expression patterns" value="baseline and differential"/>
</dbReference>
<dbReference type="OrthoDB" id="411372at2759"/>
<reference evidence="10" key="2">
    <citation type="submission" date="2016-03" db="EMBL/GenBank/DDBJ databases">
        <title>Full-length assembly of Arabidopsis thaliana Ler reveals the complement of translocations and inversions.</title>
        <authorList>
            <person name="Zapata L."/>
            <person name="Schneeberger K."/>
            <person name="Ossowski S."/>
        </authorList>
    </citation>
    <scope>NUCLEOTIDE SEQUENCE [LARGE SCALE GENOMIC DNA]</scope>
    <source>
        <tissue evidence="10">Leaf</tissue>
    </source>
</reference>
<sequence>MRTPMSDTQHVQSSLVSIRSSDKIEDAFRKMKVNETGVEELNPYPDRPGERDCQFYLRTGLCGYGSSCRYNHPTHLPQDVAYYKEELPERIGQPDCEYFLKTGACKYGPTCKYHHPKDRNGAQPVMFNVIGLPMRLGEKPCPYYLRTGTCRFGVACKFHHPQPDNGHSTAYGMSSFPAADLRYASGLTMMSTYGTLPRPQVPQSYVPILVSPSQGFLPPQGWAPYMAASNSMYNVKNQPYYSGSSASMAMAVALNRGLSESSDQPECRFFMNTGTCKYGDDCKYSHPGVRISQPPPSLINPFVLPARPGQPACGNFRSYGFCKFGPNCKFDHPMLPYPGLTMATSLPTPFASPVTTHQRISPTPNRSDSKSLSNGKPDVKKESSETEKPDNGEVQDLSEDASSP</sequence>
<feature type="zinc finger region" description="C3H1-type" evidence="5">
    <location>
        <begin position="47"/>
        <end position="75"/>
    </location>
</feature>
<keyword evidence="3 5" id="KW-0862">Zinc</keyword>
<evidence type="ECO:0000313" key="9">
    <source>
        <dbReference type="EMBL" id="CAD5311772.1"/>
    </source>
</evidence>
<feature type="zinc finger region" description="C3H1-type" evidence="5">
    <location>
        <begin position="135"/>
        <end position="163"/>
    </location>
</feature>
<dbReference type="PANTHER" id="PTHR12506">
    <property type="entry name" value="PROTEIN PHOSPHATASE RELATED"/>
    <property type="match status" value="1"/>
</dbReference>
<feature type="domain" description="C3H1-type" evidence="7">
    <location>
        <begin position="135"/>
        <end position="163"/>
    </location>
</feature>
<dbReference type="RefSeq" id="NP_973759.1">
    <property type="nucleotide sequence ID" value="NM_202030.2"/>
</dbReference>
<keyword evidence="4" id="KW-0238">DNA-binding</keyword>
<dbReference type="Proteomes" id="UP000078284">
    <property type="component" value="Chromosome 1"/>
</dbReference>
<proteinExistence type="predicted"/>
<evidence type="ECO:0000256" key="5">
    <source>
        <dbReference type="PROSITE-ProRule" id="PRU00723"/>
    </source>
</evidence>
<evidence type="ECO:0000313" key="8">
    <source>
        <dbReference type="EMBL" id="CAA0166093.1"/>
    </source>
</evidence>
<dbReference type="FunFam" id="4.10.1000.10:FF:000080">
    <property type="entry name" value="Zinc finger CCCH domain-containing protein 3"/>
    <property type="match status" value="1"/>
</dbReference>
<feature type="domain" description="C3H1-type" evidence="7">
    <location>
        <begin position="307"/>
        <end position="335"/>
    </location>
</feature>
<dbReference type="GO" id="GO:0003677">
    <property type="term" value="F:DNA binding"/>
    <property type="evidence" value="ECO:0007669"/>
    <property type="project" value="UniProtKB-KW"/>
</dbReference>
<evidence type="ECO:0000256" key="4">
    <source>
        <dbReference type="ARBA" id="ARBA00023125"/>
    </source>
</evidence>
<gene>
    <name evidence="10" type="ordered locus">AXX17_At1g04350</name>
    <name evidence="9" type="ORF">AT9943_LOCUS363</name>
    <name evidence="8" type="ORF">C24_LOCUS458</name>
</gene>
<feature type="compositionally biased region" description="Basic and acidic residues" evidence="6">
    <location>
        <begin position="377"/>
        <end position="391"/>
    </location>
</feature>
<dbReference type="SUPFAM" id="SSF90229">
    <property type="entry name" value="CCCH zinc finger"/>
    <property type="match status" value="5"/>
</dbReference>
<dbReference type="GO" id="GO:0008270">
    <property type="term" value="F:zinc ion binding"/>
    <property type="evidence" value="ECO:0007669"/>
    <property type="project" value="UniProtKB-KW"/>
</dbReference>
<dbReference type="Proteomes" id="UP000516314">
    <property type="component" value="Chromosome 1"/>
</dbReference>
<dbReference type="GO" id="GO:0003729">
    <property type="term" value="F:mRNA binding"/>
    <property type="evidence" value="ECO:0007669"/>
    <property type="project" value="UniProtKB-ARBA"/>
</dbReference>
<feature type="domain" description="C3H1-type" evidence="7">
    <location>
        <begin position="47"/>
        <end position="75"/>
    </location>
</feature>
<reference evidence="9 13" key="4">
    <citation type="submission" date="2020-09" db="EMBL/GenBank/DDBJ databases">
        <authorList>
            <person name="Ashkenazy H."/>
        </authorList>
    </citation>
    <scope>NUCLEOTIDE SEQUENCE [LARGE SCALE GENOMIC DNA]</scope>
    <source>
        <strain evidence="13">cv. Cdm-0</strain>
    </source>
</reference>
<dbReference type="Pfam" id="PF00642">
    <property type="entry name" value="zf-CCCH"/>
    <property type="match status" value="5"/>
</dbReference>
<dbReference type="EMBL" id="CACSHJ010000087">
    <property type="protein sequence ID" value="CAA0166093.1"/>
    <property type="molecule type" value="Genomic_DNA"/>
</dbReference>
<evidence type="ECO:0000259" key="7">
    <source>
        <dbReference type="PROSITE" id="PS50103"/>
    </source>
</evidence>
<dbReference type="PROSITE" id="PS50103">
    <property type="entry name" value="ZF_C3H1"/>
    <property type="match status" value="5"/>
</dbReference>
<dbReference type="RefSeq" id="NP_001318923.1">
    <property type="nucleotide sequence ID" value="NM_001331509.1"/>
</dbReference>
<dbReference type="AlphaFoldDB" id="A0A384LLZ4"/>
<dbReference type="Gene3D" id="4.10.1000.10">
    <property type="entry name" value="Zinc finger, CCCH-type"/>
    <property type="match status" value="2"/>
</dbReference>
<name>A0A384LLZ4_ARATH</name>
<feature type="zinc finger region" description="C3H1-type" evidence="5">
    <location>
        <begin position="261"/>
        <end position="289"/>
    </location>
</feature>
<dbReference type="EMBL" id="LUHQ01000001">
    <property type="protein sequence ID" value="OAP18546.1"/>
    <property type="molecule type" value="Genomic_DNA"/>
</dbReference>
<dbReference type="SMART" id="SM00356">
    <property type="entry name" value="ZnF_C3H1"/>
    <property type="match status" value="5"/>
</dbReference>
<dbReference type="OMA" id="WATYMGA"/>
<dbReference type="InterPro" id="IPR050974">
    <property type="entry name" value="Plant_ZF_CCCH"/>
</dbReference>
<reference evidence="11" key="1">
    <citation type="journal article" date="2016" name="Proc. Natl. Acad. Sci. U.S.A.">
        <title>Chromosome-level assembly of Arabidopsis thaliana Ler reveals the extent of translocation and inversion polymorphisms.</title>
        <authorList>
            <person name="Zapata L."/>
            <person name="Ding J."/>
            <person name="Willing E.M."/>
            <person name="Hartwig B."/>
            <person name="Bezdan D."/>
            <person name="Jiao W.B."/>
            <person name="Patel V."/>
            <person name="Velikkakam James G."/>
            <person name="Koornneef M."/>
            <person name="Ossowski S."/>
            <person name="Schneeberger K."/>
        </authorList>
    </citation>
    <scope>NUCLEOTIDE SEQUENCE [LARGE SCALE GENOMIC DNA]</scope>
    <source>
        <strain evidence="11">cv. Landsberg erecta</strain>
    </source>
</reference>
<evidence type="ECO:0000313" key="11">
    <source>
        <dbReference type="Proteomes" id="UP000078284"/>
    </source>
</evidence>
<dbReference type="InterPro" id="IPR036855">
    <property type="entry name" value="Znf_CCCH_sf"/>
</dbReference>
<organism evidence="10 11">
    <name type="scientific">Arabidopsis thaliana</name>
    <name type="common">Mouse-ear cress</name>
    <dbReference type="NCBI Taxonomy" id="3702"/>
    <lineage>
        <taxon>Eukaryota</taxon>
        <taxon>Viridiplantae</taxon>
        <taxon>Streptophyta</taxon>
        <taxon>Embryophyta</taxon>
        <taxon>Tracheophyta</taxon>
        <taxon>Spermatophyta</taxon>
        <taxon>Magnoliopsida</taxon>
        <taxon>eudicotyledons</taxon>
        <taxon>Gunneridae</taxon>
        <taxon>Pentapetalae</taxon>
        <taxon>rosids</taxon>
        <taxon>malvids</taxon>
        <taxon>Brassicales</taxon>
        <taxon>Brassicaceae</taxon>
        <taxon>Camelineae</taxon>
        <taxon>Arabidopsis</taxon>
    </lineage>
</organism>
<keyword evidence="2 5" id="KW-0863">Zinc-finger</keyword>
<dbReference type="Gene3D" id="2.30.30.1190">
    <property type="match status" value="1"/>
</dbReference>
<accession>A0A384LLZ4</accession>
<evidence type="ECO:0000313" key="12">
    <source>
        <dbReference type="Proteomes" id="UP000434276"/>
    </source>
</evidence>
<dbReference type="Proteomes" id="UP000434276">
    <property type="component" value="Unassembled WGS sequence"/>
</dbReference>
<evidence type="ECO:0000313" key="13">
    <source>
        <dbReference type="Proteomes" id="UP000516314"/>
    </source>
</evidence>
<dbReference type="InterPro" id="IPR000571">
    <property type="entry name" value="Znf_CCCH"/>
</dbReference>
<reference evidence="8 12" key="3">
    <citation type="submission" date="2019-12" db="EMBL/GenBank/DDBJ databases">
        <authorList>
            <person name="Jiao W.-B."/>
            <person name="Schneeberger K."/>
        </authorList>
    </citation>
    <scope>NUCLEOTIDE SEQUENCE [LARGE SCALE GENOMIC DNA]</scope>
    <source>
        <strain evidence="12">cv. C24</strain>
    </source>
</reference>
<evidence type="ECO:0000313" key="10">
    <source>
        <dbReference type="EMBL" id="OAP18546.1"/>
    </source>
</evidence>
<feature type="zinc finger region" description="C3H1-type" evidence="5">
    <location>
        <begin position="90"/>
        <end position="118"/>
    </location>
</feature>
<keyword evidence="1 5" id="KW-0479">Metal-binding</keyword>
<evidence type="ECO:0000256" key="1">
    <source>
        <dbReference type="ARBA" id="ARBA00022723"/>
    </source>
</evidence>